<dbReference type="PANTHER" id="PTHR12835">
    <property type="entry name" value="BIOTIN PROTEIN LIGASE"/>
    <property type="match status" value="1"/>
</dbReference>
<dbReference type="InterPro" id="IPR036388">
    <property type="entry name" value="WH-like_DNA-bd_sf"/>
</dbReference>
<evidence type="ECO:0000256" key="1">
    <source>
        <dbReference type="ARBA" id="ARBA00022598"/>
    </source>
</evidence>
<feature type="binding site" evidence="3">
    <location>
        <position position="115"/>
    </location>
    <ligand>
        <name>biotin</name>
        <dbReference type="ChEBI" id="CHEBI:57586"/>
    </ligand>
</feature>
<feature type="binding site" evidence="3">
    <location>
        <position position="186"/>
    </location>
    <ligand>
        <name>biotin</name>
        <dbReference type="ChEBI" id="CHEBI:57586"/>
    </ligand>
</feature>
<keyword evidence="3" id="KW-0238">DNA-binding</keyword>
<evidence type="ECO:0000256" key="3">
    <source>
        <dbReference type="HAMAP-Rule" id="MF_00978"/>
    </source>
</evidence>
<keyword evidence="3" id="KW-0804">Transcription</keyword>
<dbReference type="Gene3D" id="3.30.930.10">
    <property type="entry name" value="Bira Bifunctional Protein, Domain 2"/>
    <property type="match status" value="1"/>
</dbReference>
<evidence type="ECO:0000313" key="5">
    <source>
        <dbReference type="EMBL" id="RAI82565.1"/>
    </source>
</evidence>
<keyword evidence="3" id="KW-0547">Nucleotide-binding</keyword>
<dbReference type="InterPro" id="IPR004408">
    <property type="entry name" value="Biotin_CoA_COase_ligase"/>
</dbReference>
<dbReference type="Gene3D" id="2.30.30.100">
    <property type="match status" value="1"/>
</dbReference>
<dbReference type="GO" id="GO:0005524">
    <property type="term" value="F:ATP binding"/>
    <property type="evidence" value="ECO:0007669"/>
    <property type="project" value="UniProtKB-UniRule"/>
</dbReference>
<evidence type="ECO:0000313" key="6">
    <source>
        <dbReference type="Proteomes" id="UP000229523"/>
    </source>
</evidence>
<protein>
    <recommendedName>
        <fullName evidence="3">Bifunctional ligase/repressor BirA</fullName>
    </recommendedName>
    <alternativeName>
        <fullName evidence="3">Biotin--[acetyl-CoA-carboxylase] ligase</fullName>
        <ecNumber evidence="3">6.3.4.15</ecNumber>
    </alternativeName>
    <alternativeName>
        <fullName evidence="3">Biotin--protein ligase</fullName>
    </alternativeName>
    <alternativeName>
        <fullName evidence="3">Biotin-[acetyl-CoA carboxylase] synthetase</fullName>
    </alternativeName>
</protein>
<dbReference type="GO" id="GO:0016740">
    <property type="term" value="F:transferase activity"/>
    <property type="evidence" value="ECO:0007669"/>
    <property type="project" value="UniProtKB-ARBA"/>
</dbReference>
<keyword evidence="6" id="KW-1185">Reference proteome</keyword>
<dbReference type="EC" id="6.3.4.15" evidence="3"/>
<gene>
    <name evidence="3" type="primary">birA</name>
    <name evidence="5" type="ORF">BFS35_002430</name>
</gene>
<dbReference type="GO" id="GO:0004077">
    <property type="term" value="F:biotin--[biotin carboxyl-carrier protein] ligase activity"/>
    <property type="evidence" value="ECO:0007669"/>
    <property type="project" value="UniProtKB-UniRule"/>
</dbReference>
<keyword evidence="2 3" id="KW-0092">Biotin</keyword>
<keyword evidence="1 3" id="KW-0436">Ligase</keyword>
<name>A0A2G5NU67_9STAP</name>
<dbReference type="SUPFAM" id="SSF46785">
    <property type="entry name" value="Winged helix' DNA-binding domain"/>
    <property type="match status" value="1"/>
</dbReference>
<comment type="caution">
    <text evidence="3">Lacks conserved residue(s) required for the propagation of feature annotation.</text>
</comment>
<organism evidence="5 6">
    <name type="scientific">Macrococcoides goetzii</name>
    <dbReference type="NCBI Taxonomy" id="1891097"/>
    <lineage>
        <taxon>Bacteria</taxon>
        <taxon>Bacillati</taxon>
        <taxon>Bacillota</taxon>
        <taxon>Bacilli</taxon>
        <taxon>Bacillales</taxon>
        <taxon>Staphylococcaceae</taxon>
        <taxon>Macrococcoides</taxon>
    </lineage>
</organism>
<dbReference type="PROSITE" id="PS51733">
    <property type="entry name" value="BPL_LPL_CATALYTIC"/>
    <property type="match status" value="1"/>
</dbReference>
<dbReference type="GO" id="GO:0009249">
    <property type="term" value="P:protein lipoylation"/>
    <property type="evidence" value="ECO:0007669"/>
    <property type="project" value="UniProtKB-ARBA"/>
</dbReference>
<sequence length="322" mass="37341">MSKYKKDILEYLMMHKDDYISGQKLAEQFNVSRTAIWKAIEVLKTQGYSVESIKNKGYRITSVPDHWDRDLLSYLLTDSIFQKQFVYEEVTSTQTVAHELLMEHDEPLLILSEIQTVGRGRFKRPWASKRDTGLWMSLVLHPNISYQQIATFNLFISIAIAEAIKNVTQLEPKIKWPNDVYINDKKVCGFLTEINGDSDGVHTIICGIGININHTIEDFDESIRDTATSFKLESKKETDRYIFIKALIDSIEHYYEAFLSQPFKELKEIYKGYSMIWDRTLRYTEGNKQIYGKAVDLKDDGVLVVLDDTGERHHFISADIEV</sequence>
<keyword evidence="3" id="KW-0805">Transcription regulation</keyword>
<dbReference type="Pfam" id="PF03099">
    <property type="entry name" value="BPL_LplA_LipB"/>
    <property type="match status" value="1"/>
</dbReference>
<dbReference type="InterPro" id="IPR030855">
    <property type="entry name" value="Bifunct_BirA"/>
</dbReference>
<evidence type="ECO:0000256" key="2">
    <source>
        <dbReference type="ARBA" id="ARBA00023267"/>
    </source>
</evidence>
<dbReference type="InterPro" id="IPR036390">
    <property type="entry name" value="WH_DNA-bd_sf"/>
</dbReference>
<evidence type="ECO:0000259" key="4">
    <source>
        <dbReference type="PROSITE" id="PS51733"/>
    </source>
</evidence>
<accession>A0A2G5NU67</accession>
<dbReference type="InterPro" id="IPR013196">
    <property type="entry name" value="HTH_11"/>
</dbReference>
<comment type="similarity">
    <text evidence="3">Belongs to the biotin--protein ligase family.</text>
</comment>
<dbReference type="SUPFAM" id="SSF55681">
    <property type="entry name" value="Class II aaRS and biotin synthetases"/>
    <property type="match status" value="1"/>
</dbReference>
<dbReference type="Pfam" id="PF08279">
    <property type="entry name" value="HTH_11"/>
    <property type="match status" value="1"/>
</dbReference>
<dbReference type="InterPro" id="IPR003142">
    <property type="entry name" value="BPL_C"/>
</dbReference>
<dbReference type="EMBL" id="MJBI02000001">
    <property type="protein sequence ID" value="RAI82565.1"/>
    <property type="molecule type" value="Genomic_DNA"/>
</dbReference>
<dbReference type="Pfam" id="PF02237">
    <property type="entry name" value="BPL_C"/>
    <property type="match status" value="1"/>
</dbReference>
<proteinExistence type="inferred from homology"/>
<dbReference type="GO" id="GO:0006355">
    <property type="term" value="P:regulation of DNA-templated transcription"/>
    <property type="evidence" value="ECO:0007669"/>
    <property type="project" value="UniProtKB-UniRule"/>
</dbReference>
<dbReference type="Proteomes" id="UP000229523">
    <property type="component" value="Unassembled WGS sequence"/>
</dbReference>
<dbReference type="Gene3D" id="1.10.10.10">
    <property type="entry name" value="Winged helix-like DNA-binding domain superfamily/Winged helix DNA-binding domain"/>
    <property type="match status" value="1"/>
</dbReference>
<comment type="catalytic activity">
    <reaction evidence="3">
        <text>biotin + L-lysyl-[protein] + ATP = N(6)-biotinyl-L-lysyl-[protein] + AMP + diphosphate + H(+)</text>
        <dbReference type="Rhea" id="RHEA:11756"/>
        <dbReference type="Rhea" id="RHEA-COMP:9752"/>
        <dbReference type="Rhea" id="RHEA-COMP:10505"/>
        <dbReference type="ChEBI" id="CHEBI:15378"/>
        <dbReference type="ChEBI" id="CHEBI:29969"/>
        <dbReference type="ChEBI" id="CHEBI:30616"/>
        <dbReference type="ChEBI" id="CHEBI:33019"/>
        <dbReference type="ChEBI" id="CHEBI:57586"/>
        <dbReference type="ChEBI" id="CHEBI:83144"/>
        <dbReference type="ChEBI" id="CHEBI:456215"/>
        <dbReference type="EC" id="6.3.4.15"/>
    </reaction>
</comment>
<reference evidence="5 6" key="1">
    <citation type="journal article" date="2018" name="Front. Microbiol.">
        <title>Description and Comparative Genomics of Macrococcus caseolyticus subsp. hominis subsp. nov., Macrococcus goetzii sp. nov., Macrococcus epidermidis sp. nov., and Macrococcus bohemicus sp. nov., Novel Macrococci From Human Clinical Material With Virulence Potential and Suspected Uptake of Foreign DNA by Natural Transformation.</title>
        <authorList>
            <person name="Maslanova I."/>
            <person name="Wertheimer Z."/>
            <person name="Sedlacek I."/>
            <person name="Svec P."/>
            <person name="Indrakova A."/>
            <person name="Kovarovic V."/>
            <person name="Schumann P."/>
            <person name="Sproer C."/>
            <person name="Kralova S."/>
            <person name="Sedo O."/>
            <person name="Kristofova L."/>
            <person name="Vrbovska V."/>
            <person name="Fuzik T."/>
            <person name="Petras P."/>
            <person name="Zdrahal Z."/>
            <person name="Ruzickova V."/>
            <person name="Doskar J."/>
            <person name="Pantucek R."/>
        </authorList>
    </citation>
    <scope>NUCLEOTIDE SEQUENCE [LARGE SCALE GENOMIC DNA]</scope>
    <source>
        <strain evidence="5 6">CCM 4927</strain>
    </source>
</reference>
<dbReference type="RefSeq" id="WP_099578181.1">
    <property type="nucleotide sequence ID" value="NZ_MJBI02000001.1"/>
</dbReference>
<dbReference type="HAMAP" id="MF_00978">
    <property type="entry name" value="Bifunct_BirA"/>
    <property type="match status" value="1"/>
</dbReference>
<dbReference type="NCBIfam" id="TIGR00121">
    <property type="entry name" value="birA_ligase"/>
    <property type="match status" value="1"/>
</dbReference>
<dbReference type="InterPro" id="IPR004143">
    <property type="entry name" value="BPL_LPL_catalytic"/>
</dbReference>
<feature type="binding site" evidence="3">
    <location>
        <begin position="119"/>
        <end position="121"/>
    </location>
    <ligand>
        <name>biotin</name>
        <dbReference type="ChEBI" id="CHEBI:57586"/>
    </ligand>
</feature>
<keyword evidence="3" id="KW-0067">ATP-binding</keyword>
<comment type="caution">
    <text evidence="5">The sequence shown here is derived from an EMBL/GenBank/DDBJ whole genome shotgun (WGS) entry which is preliminary data.</text>
</comment>
<dbReference type="CDD" id="cd16442">
    <property type="entry name" value="BPL"/>
    <property type="match status" value="1"/>
</dbReference>
<comment type="function">
    <text evidence="3">Acts both as a biotin--[acetyl-CoA-carboxylase] ligase and a repressor.</text>
</comment>
<dbReference type="GO" id="GO:0005737">
    <property type="term" value="C:cytoplasm"/>
    <property type="evidence" value="ECO:0007669"/>
    <property type="project" value="TreeGrafter"/>
</dbReference>
<dbReference type="PANTHER" id="PTHR12835:SF5">
    <property type="entry name" value="BIOTIN--PROTEIN LIGASE"/>
    <property type="match status" value="1"/>
</dbReference>
<keyword evidence="3" id="KW-0678">Repressor</keyword>
<feature type="DNA-binding region" description="H-T-H motif" evidence="3">
    <location>
        <begin position="22"/>
        <end position="41"/>
    </location>
</feature>
<dbReference type="AlphaFoldDB" id="A0A2G5NU67"/>
<dbReference type="InterPro" id="IPR045864">
    <property type="entry name" value="aa-tRNA-synth_II/BPL/LPL"/>
</dbReference>
<feature type="domain" description="BPL/LPL catalytic" evidence="4">
    <location>
        <begin position="79"/>
        <end position="259"/>
    </location>
</feature>
<dbReference type="GO" id="GO:0003677">
    <property type="term" value="F:DNA binding"/>
    <property type="evidence" value="ECO:0007669"/>
    <property type="project" value="UniProtKB-UniRule"/>
</dbReference>